<dbReference type="PROSITE" id="PS50011">
    <property type="entry name" value="PROTEIN_KINASE_DOM"/>
    <property type="match status" value="1"/>
</dbReference>
<dbReference type="SUPFAM" id="SSF56112">
    <property type="entry name" value="Protein kinase-like (PK-like)"/>
    <property type="match status" value="1"/>
</dbReference>
<evidence type="ECO:0000256" key="5">
    <source>
        <dbReference type="ARBA" id="ARBA00022527"/>
    </source>
</evidence>
<dbReference type="AlphaFoldDB" id="A0A7S0RU18"/>
<proteinExistence type="inferred from homology"/>
<dbReference type="InterPro" id="IPR050108">
    <property type="entry name" value="CDK"/>
</dbReference>
<evidence type="ECO:0000256" key="6">
    <source>
        <dbReference type="ARBA" id="ARBA00022679"/>
    </source>
</evidence>
<dbReference type="PROSITE" id="PS00108">
    <property type="entry name" value="PROTEIN_KINASE_ST"/>
    <property type="match status" value="1"/>
</dbReference>
<feature type="region of interest" description="Disordered" evidence="16">
    <location>
        <begin position="311"/>
        <end position="333"/>
    </location>
</feature>
<evidence type="ECO:0000256" key="1">
    <source>
        <dbReference type="ARBA" id="ARBA00004123"/>
    </source>
</evidence>
<evidence type="ECO:0000259" key="17">
    <source>
        <dbReference type="PROSITE" id="PS50011"/>
    </source>
</evidence>
<dbReference type="InterPro" id="IPR008271">
    <property type="entry name" value="Ser/Thr_kinase_AS"/>
</dbReference>
<keyword evidence="10" id="KW-0067">ATP-binding</keyword>
<evidence type="ECO:0000313" key="18">
    <source>
        <dbReference type="EMBL" id="CAD8687302.1"/>
    </source>
</evidence>
<evidence type="ECO:0000256" key="8">
    <source>
        <dbReference type="ARBA" id="ARBA00022741"/>
    </source>
</evidence>
<evidence type="ECO:0000256" key="12">
    <source>
        <dbReference type="ARBA" id="ARBA00041823"/>
    </source>
</evidence>
<evidence type="ECO:0000256" key="16">
    <source>
        <dbReference type="SAM" id="MobiDB-lite"/>
    </source>
</evidence>
<dbReference type="SMART" id="SM00220">
    <property type="entry name" value="S_TKc"/>
    <property type="match status" value="1"/>
</dbReference>
<evidence type="ECO:0000256" key="7">
    <source>
        <dbReference type="ARBA" id="ARBA00022723"/>
    </source>
</evidence>
<keyword evidence="11" id="KW-0539">Nucleus</keyword>
<dbReference type="FunFam" id="1.10.510.10:FF:000408">
    <property type="entry name" value="Serine/threonine-protein kinase SSN3"/>
    <property type="match status" value="1"/>
</dbReference>
<evidence type="ECO:0000256" key="11">
    <source>
        <dbReference type="ARBA" id="ARBA00023242"/>
    </source>
</evidence>
<dbReference type="Gene3D" id="1.10.510.10">
    <property type="entry name" value="Transferase(Phosphotransferase) domain 1"/>
    <property type="match status" value="1"/>
</dbReference>
<evidence type="ECO:0000256" key="13">
    <source>
        <dbReference type="ARBA" id="ARBA00047811"/>
    </source>
</evidence>
<comment type="catalytic activity">
    <reaction evidence="15">
        <text>[DNA-directed RNA polymerase] + ATP = phospho-[DNA-directed RNA polymerase] + ADP + H(+)</text>
        <dbReference type="Rhea" id="RHEA:10216"/>
        <dbReference type="Rhea" id="RHEA-COMP:11321"/>
        <dbReference type="Rhea" id="RHEA-COMP:11322"/>
        <dbReference type="ChEBI" id="CHEBI:15378"/>
        <dbReference type="ChEBI" id="CHEBI:30616"/>
        <dbReference type="ChEBI" id="CHEBI:43176"/>
        <dbReference type="ChEBI" id="CHEBI:68546"/>
        <dbReference type="ChEBI" id="CHEBI:456216"/>
        <dbReference type="EC" id="2.7.11.23"/>
    </reaction>
</comment>
<dbReference type="PANTHER" id="PTHR24056">
    <property type="entry name" value="CELL DIVISION PROTEIN KINASE"/>
    <property type="match status" value="1"/>
</dbReference>
<keyword evidence="7" id="KW-0479">Metal-binding</keyword>
<dbReference type="GO" id="GO:0046872">
    <property type="term" value="F:metal ion binding"/>
    <property type="evidence" value="ECO:0007669"/>
    <property type="project" value="UniProtKB-KW"/>
</dbReference>
<feature type="compositionally biased region" description="Low complexity" evidence="16">
    <location>
        <begin position="436"/>
        <end position="445"/>
    </location>
</feature>
<evidence type="ECO:0000256" key="15">
    <source>
        <dbReference type="ARBA" id="ARBA00049280"/>
    </source>
</evidence>
<dbReference type="PANTHER" id="PTHR24056:SF495">
    <property type="entry name" value="CYCLIN-DEPENDENT KINASE 8-RELATED"/>
    <property type="match status" value="1"/>
</dbReference>
<dbReference type="Gene3D" id="3.30.200.20">
    <property type="entry name" value="Phosphorylase Kinase, domain 1"/>
    <property type="match status" value="1"/>
</dbReference>
<keyword evidence="6" id="KW-0808">Transferase</keyword>
<reference evidence="18" key="1">
    <citation type="submission" date="2021-01" db="EMBL/GenBank/DDBJ databases">
        <authorList>
            <person name="Corre E."/>
            <person name="Pelletier E."/>
            <person name="Niang G."/>
            <person name="Scheremetjew M."/>
            <person name="Finn R."/>
            <person name="Kale V."/>
            <person name="Holt S."/>
            <person name="Cochrane G."/>
            <person name="Meng A."/>
            <person name="Brown T."/>
            <person name="Cohen L."/>
        </authorList>
    </citation>
    <scope>NUCLEOTIDE SEQUENCE</scope>
    <source>
        <strain evidence="18">SAG 11-49</strain>
    </source>
</reference>
<evidence type="ECO:0000256" key="4">
    <source>
        <dbReference type="ARBA" id="ARBA00012425"/>
    </source>
</evidence>
<evidence type="ECO:0000256" key="10">
    <source>
        <dbReference type="ARBA" id="ARBA00022840"/>
    </source>
</evidence>
<organism evidence="18">
    <name type="scientific">Chlamydomonas leiostraca</name>
    <dbReference type="NCBI Taxonomy" id="1034604"/>
    <lineage>
        <taxon>Eukaryota</taxon>
        <taxon>Viridiplantae</taxon>
        <taxon>Chlorophyta</taxon>
        <taxon>core chlorophytes</taxon>
        <taxon>Chlorophyceae</taxon>
        <taxon>CS clade</taxon>
        <taxon>Chlamydomonadales</taxon>
        <taxon>Chlamydomonadaceae</taxon>
        <taxon>Chlamydomonas</taxon>
    </lineage>
</organism>
<dbReference type="GO" id="GO:0008353">
    <property type="term" value="F:RNA polymerase II CTD heptapeptide repeat kinase activity"/>
    <property type="evidence" value="ECO:0007669"/>
    <property type="project" value="UniProtKB-EC"/>
</dbReference>
<dbReference type="InterPro" id="IPR000719">
    <property type="entry name" value="Prot_kinase_dom"/>
</dbReference>
<dbReference type="GO" id="GO:0005524">
    <property type="term" value="F:ATP binding"/>
    <property type="evidence" value="ECO:0007669"/>
    <property type="project" value="UniProtKB-KW"/>
</dbReference>
<feature type="region of interest" description="Disordered" evidence="16">
    <location>
        <begin position="1"/>
        <end position="30"/>
    </location>
</feature>
<comment type="similarity">
    <text evidence="2">Belongs to the protein kinase superfamily. CMGC Ser/Thr protein kinase family. CDC2/CDKX subfamily.</text>
</comment>
<dbReference type="InterPro" id="IPR011009">
    <property type="entry name" value="Kinase-like_dom_sf"/>
</dbReference>
<dbReference type="GO" id="GO:0004693">
    <property type="term" value="F:cyclin-dependent protein serine/threonine kinase activity"/>
    <property type="evidence" value="ECO:0007669"/>
    <property type="project" value="UniProtKB-EC"/>
</dbReference>
<name>A0A7S0RU18_9CHLO</name>
<keyword evidence="5" id="KW-0723">Serine/threonine-protein kinase</keyword>
<feature type="region of interest" description="Disordered" evidence="16">
    <location>
        <begin position="436"/>
        <end position="505"/>
    </location>
</feature>
<feature type="compositionally biased region" description="Gly residues" evidence="16">
    <location>
        <begin position="446"/>
        <end position="484"/>
    </location>
</feature>
<feature type="domain" description="Protein kinase" evidence="17">
    <location>
        <begin position="40"/>
        <end position="399"/>
    </location>
</feature>
<protein>
    <recommendedName>
        <fullName evidence="12">Cyclin-dependent kinase 8</fullName>
        <ecNumber evidence="4">2.7.11.22</ecNumber>
        <ecNumber evidence="3">2.7.11.23</ecNumber>
    </recommendedName>
</protein>
<dbReference type="EC" id="2.7.11.22" evidence="4"/>
<keyword evidence="8" id="KW-0547">Nucleotide-binding</keyword>
<feature type="compositionally biased region" description="Low complexity" evidence="16">
    <location>
        <begin position="18"/>
        <end position="30"/>
    </location>
</feature>
<comment type="catalytic activity">
    <reaction evidence="13">
        <text>L-threonyl-[protein] + ATP = O-phospho-L-threonyl-[protein] + ADP + H(+)</text>
        <dbReference type="Rhea" id="RHEA:46608"/>
        <dbReference type="Rhea" id="RHEA-COMP:11060"/>
        <dbReference type="Rhea" id="RHEA-COMP:11605"/>
        <dbReference type="ChEBI" id="CHEBI:15378"/>
        <dbReference type="ChEBI" id="CHEBI:30013"/>
        <dbReference type="ChEBI" id="CHEBI:30616"/>
        <dbReference type="ChEBI" id="CHEBI:61977"/>
        <dbReference type="ChEBI" id="CHEBI:456216"/>
        <dbReference type="EC" id="2.7.11.22"/>
    </reaction>
</comment>
<sequence length="505" mass="54982">MWDRNVQPRLLNDASVPQSGTASQQSQQQSGATQSIWSLYEKGEKIGEGTYGWVYHARSKENGRRYAIKQFKQGREGDGVSPTAIREIMLLRELKHDNVVSLEGVHLSRGDPQCLWLSFDYAEHDLYDMIRFHRDMRDNVRSNPHGLMPHHIIRSVMYQLLNGLSYLHQNWVIHRDLKPSNVLVMGYDEHTPAEAAGRVRIGDFGLARLFQSPLRPLSDNGVVVTIWYRAPELLLGSRHYTRAVDVWAAGCIFAELCGLRPLFQGSERKAAGAPFQADQADRIFRVLGHPHPKAWPHLQNLHHWHDNTDSVRVKQPHYPSAPPPGPGDSAGPAHIKWAAQQLEAAILEAMRAHLPSWAQGGIPSECRPPPEAYNLLARMLAYDPAQRISAEEALGHEYFTRGPRPSANVFAPPGAKEPAIRYPKRTVGVATAHHQGGVHAGQGTDAAGGRGGPGGFGSGRSGMSGIAGSGPGRPGGAGNAGAGGAAAAPGAAARKRKAEPLPGFR</sequence>
<dbReference type="EC" id="2.7.11.23" evidence="3"/>
<dbReference type="EMBL" id="HBFB01023720">
    <property type="protein sequence ID" value="CAD8687302.1"/>
    <property type="molecule type" value="Transcribed_RNA"/>
</dbReference>
<keyword evidence="9" id="KW-0418">Kinase</keyword>
<comment type="catalytic activity">
    <reaction evidence="14">
        <text>L-seryl-[protein] + ATP = O-phospho-L-seryl-[protein] + ADP + H(+)</text>
        <dbReference type="Rhea" id="RHEA:17989"/>
        <dbReference type="Rhea" id="RHEA-COMP:9863"/>
        <dbReference type="Rhea" id="RHEA-COMP:11604"/>
        <dbReference type="ChEBI" id="CHEBI:15378"/>
        <dbReference type="ChEBI" id="CHEBI:29999"/>
        <dbReference type="ChEBI" id="CHEBI:30616"/>
        <dbReference type="ChEBI" id="CHEBI:83421"/>
        <dbReference type="ChEBI" id="CHEBI:456216"/>
        <dbReference type="EC" id="2.7.11.22"/>
    </reaction>
</comment>
<evidence type="ECO:0000256" key="14">
    <source>
        <dbReference type="ARBA" id="ARBA00048367"/>
    </source>
</evidence>
<accession>A0A7S0RU18</accession>
<dbReference type="Pfam" id="PF00069">
    <property type="entry name" value="Pkinase"/>
    <property type="match status" value="1"/>
</dbReference>
<comment type="subcellular location">
    <subcellularLocation>
        <location evidence="1">Nucleus</location>
    </subcellularLocation>
</comment>
<gene>
    <name evidence="18" type="ORF">CLEI1391_LOCUS13370</name>
</gene>
<evidence type="ECO:0000256" key="3">
    <source>
        <dbReference type="ARBA" id="ARBA00012409"/>
    </source>
</evidence>
<dbReference type="GO" id="GO:0016592">
    <property type="term" value="C:mediator complex"/>
    <property type="evidence" value="ECO:0007669"/>
    <property type="project" value="TreeGrafter"/>
</dbReference>
<evidence type="ECO:0000256" key="9">
    <source>
        <dbReference type="ARBA" id="ARBA00022777"/>
    </source>
</evidence>
<evidence type="ECO:0000256" key="2">
    <source>
        <dbReference type="ARBA" id="ARBA00006485"/>
    </source>
</evidence>